<feature type="signal peptide" evidence="2">
    <location>
        <begin position="1"/>
        <end position="17"/>
    </location>
</feature>
<dbReference type="HOGENOM" id="CLU_020767_1_0_1"/>
<feature type="region of interest" description="Disordered" evidence="1">
    <location>
        <begin position="23"/>
        <end position="63"/>
    </location>
</feature>
<dbReference type="AlphaFoldDB" id="A7SGR6"/>
<organism evidence="3 4">
    <name type="scientific">Nematostella vectensis</name>
    <name type="common">Starlet sea anemone</name>
    <dbReference type="NCBI Taxonomy" id="45351"/>
    <lineage>
        <taxon>Eukaryota</taxon>
        <taxon>Metazoa</taxon>
        <taxon>Cnidaria</taxon>
        <taxon>Anthozoa</taxon>
        <taxon>Hexacorallia</taxon>
        <taxon>Actiniaria</taxon>
        <taxon>Edwardsiidae</taxon>
        <taxon>Nematostella</taxon>
    </lineage>
</organism>
<dbReference type="KEGG" id="nve:5508608"/>
<dbReference type="PANTHER" id="PTHR35170">
    <property type="entry name" value="PROTEIN DD3-3"/>
    <property type="match status" value="1"/>
</dbReference>
<dbReference type="eggNOG" id="ENOG502QRWS">
    <property type="taxonomic scope" value="Eukaryota"/>
</dbReference>
<keyword evidence="4" id="KW-1185">Reference proteome</keyword>
<reference evidence="3 4" key="1">
    <citation type="journal article" date="2007" name="Science">
        <title>Sea anemone genome reveals ancestral eumetazoan gene repertoire and genomic organization.</title>
        <authorList>
            <person name="Putnam N.H."/>
            <person name="Srivastava M."/>
            <person name="Hellsten U."/>
            <person name="Dirks B."/>
            <person name="Chapman J."/>
            <person name="Salamov A."/>
            <person name="Terry A."/>
            <person name="Shapiro H."/>
            <person name="Lindquist E."/>
            <person name="Kapitonov V.V."/>
            <person name="Jurka J."/>
            <person name="Genikhovich G."/>
            <person name="Grigoriev I.V."/>
            <person name="Lucas S.M."/>
            <person name="Steele R.E."/>
            <person name="Finnerty J.R."/>
            <person name="Technau U."/>
            <person name="Martindale M.Q."/>
            <person name="Rokhsar D.S."/>
        </authorList>
    </citation>
    <scope>NUCLEOTIDE SEQUENCE [LARGE SCALE GENOMIC DNA]</scope>
    <source>
        <strain evidence="4">CH2 X CH6</strain>
    </source>
</reference>
<dbReference type="STRING" id="45351.A7SGR6"/>
<feature type="region of interest" description="Disordered" evidence="1">
    <location>
        <begin position="134"/>
        <end position="160"/>
    </location>
</feature>
<feature type="region of interest" description="Disordered" evidence="1">
    <location>
        <begin position="499"/>
        <end position="525"/>
    </location>
</feature>
<name>A7SGR6_NEMVE</name>
<dbReference type="EMBL" id="DS469654">
    <property type="protein sequence ID" value="EDO37140.1"/>
    <property type="molecule type" value="Genomic_DNA"/>
</dbReference>
<evidence type="ECO:0000313" key="4">
    <source>
        <dbReference type="Proteomes" id="UP000001593"/>
    </source>
</evidence>
<evidence type="ECO:0000256" key="1">
    <source>
        <dbReference type="SAM" id="MobiDB-lite"/>
    </source>
</evidence>
<dbReference type="Proteomes" id="UP000001593">
    <property type="component" value="Unassembled WGS sequence"/>
</dbReference>
<gene>
    <name evidence="3" type="ORF">NEMVEDRAFT_v1g237252</name>
</gene>
<accession>A7SGR6</accession>
<feature type="compositionally biased region" description="Polar residues" evidence="1">
    <location>
        <begin position="134"/>
        <end position="148"/>
    </location>
</feature>
<dbReference type="PANTHER" id="PTHR35170:SF2">
    <property type="entry name" value="PROTEIN DD3-3"/>
    <property type="match status" value="1"/>
</dbReference>
<dbReference type="InterPro" id="IPR053320">
    <property type="entry name" value="Protein_DD3-3_O-glyco"/>
</dbReference>
<protein>
    <recommendedName>
        <fullName evidence="5">Protein DD3-3</fullName>
    </recommendedName>
</protein>
<evidence type="ECO:0000313" key="3">
    <source>
        <dbReference type="EMBL" id="EDO37140.1"/>
    </source>
</evidence>
<evidence type="ECO:0008006" key="5">
    <source>
        <dbReference type="Google" id="ProtNLM"/>
    </source>
</evidence>
<feature type="compositionally biased region" description="Polar residues" evidence="1">
    <location>
        <begin position="37"/>
        <end position="53"/>
    </location>
</feature>
<evidence type="ECO:0000256" key="2">
    <source>
        <dbReference type="SAM" id="SignalP"/>
    </source>
</evidence>
<feature type="chain" id="PRO_5002712738" description="Protein DD3-3" evidence="2">
    <location>
        <begin position="18"/>
        <end position="647"/>
    </location>
</feature>
<dbReference type="OMA" id="PYWHPTD"/>
<feature type="compositionally biased region" description="Gly residues" evidence="1">
    <location>
        <begin position="512"/>
        <end position="521"/>
    </location>
</feature>
<dbReference type="PhylomeDB" id="A7SGR6"/>
<dbReference type="InParanoid" id="A7SGR6"/>
<keyword evidence="2" id="KW-0732">Signal</keyword>
<proteinExistence type="predicted"/>
<sequence length="647" mass="73124">MRIVVCFLFALAGSAIADIYLHNPRGSNNRLNERSANRQNANRAFDSQNNNRGGYNVGDKTSGAARNEDEQYHMSYFQSSNSGSGKTYLTMEWTNQHGCGGNEDSDPHKMNCQLVLQYMCQEDVSSRQQDTLRNGAKTNTQGYSATDKGSQESEAQYKGRKNGNVKSDYVMHEAWEWYDKCRRRIRNKGLFTADQKLNGDESIYTRQNPGGTRRGYECPEERDYYPYWHPTDWKDIAVLTTDPDRCSYYKKESFNMKTKGECIEKYSNGNAKHWSKYNDAKECAANGGTWTEFTNYLETAPGNEQQCKAKGNKYVWGLRHGHTQKECLVRLDEPDCKQANWTRVNHLGNGREGVPLNYTWTIPSFPSGKDYRCIFRIRYNISTDDYDPWQTDATSNQNLNAMKMSPVQQNPVVDVGAGMQPLRLAINTAQYGRTFQDRSHLFKLITRTKAVSEDQDIYNLNVRGKRGNIVQTFPAVEYDFVPNDLTIKSNDLLHIQWTGSNSHNNGNPAGDGQAGDSGEGTAGTDRNNIVEIMDPADNYPLPWERAKLFKNAQVKWTSHAYKTPKPEDVAISFASSGYFSCLVGKNGPAECKGNSPDTKGAMNNQLNNAPASYAGMVLQLGKGDYYYACSRNNNFSNRSQKGRLYVK</sequence>
<dbReference type="OrthoDB" id="6020041at2759"/>